<sequence length="41" mass="5116">MNRRERNQRKDGEQLQSLKMVASRNHCSCHWWHSWNRECNC</sequence>
<accession>A0A2P2KDN7</accession>
<dbReference type="AlphaFoldDB" id="A0A2P2KDN7"/>
<proteinExistence type="predicted"/>
<protein>
    <submittedName>
        <fullName evidence="1">Uncharacterized protein MANES_10G026800</fullName>
    </submittedName>
</protein>
<reference evidence="1" key="1">
    <citation type="submission" date="2018-02" db="EMBL/GenBank/DDBJ databases">
        <title>Rhizophora mucronata_Transcriptome.</title>
        <authorList>
            <person name="Meera S.P."/>
            <person name="Sreeshan A."/>
            <person name="Augustine A."/>
        </authorList>
    </citation>
    <scope>NUCLEOTIDE SEQUENCE</scope>
    <source>
        <tissue evidence="1">Leaf</tissue>
    </source>
</reference>
<evidence type="ECO:0000313" key="1">
    <source>
        <dbReference type="EMBL" id="MBX03844.1"/>
    </source>
</evidence>
<organism evidence="1">
    <name type="scientific">Rhizophora mucronata</name>
    <name type="common">Asiatic mangrove</name>
    <dbReference type="NCBI Taxonomy" id="61149"/>
    <lineage>
        <taxon>Eukaryota</taxon>
        <taxon>Viridiplantae</taxon>
        <taxon>Streptophyta</taxon>
        <taxon>Embryophyta</taxon>
        <taxon>Tracheophyta</taxon>
        <taxon>Spermatophyta</taxon>
        <taxon>Magnoliopsida</taxon>
        <taxon>eudicotyledons</taxon>
        <taxon>Gunneridae</taxon>
        <taxon>Pentapetalae</taxon>
        <taxon>rosids</taxon>
        <taxon>fabids</taxon>
        <taxon>Malpighiales</taxon>
        <taxon>Rhizophoraceae</taxon>
        <taxon>Rhizophora</taxon>
    </lineage>
</organism>
<name>A0A2P2KDN7_RHIMU</name>
<dbReference type="EMBL" id="GGEC01023360">
    <property type="protein sequence ID" value="MBX03844.1"/>
    <property type="molecule type" value="Transcribed_RNA"/>
</dbReference>